<dbReference type="Gene3D" id="2.30.30.40">
    <property type="entry name" value="SH3 Domains"/>
    <property type="match status" value="2"/>
</dbReference>
<dbReference type="PROSITE" id="PS51416">
    <property type="entry name" value="MIB_HERC2"/>
    <property type="match status" value="2"/>
</dbReference>
<feature type="domain" description="MIB/HERC2" evidence="12">
    <location>
        <begin position="132"/>
        <end position="210"/>
    </location>
</feature>
<evidence type="ECO:0000259" key="11">
    <source>
        <dbReference type="PROSITE" id="PS50135"/>
    </source>
</evidence>
<dbReference type="AlphaFoldDB" id="A0ABD0JD79"/>
<dbReference type="FunFam" id="3.30.60.90:FF:000004">
    <property type="entry name" value="Putative E3 ubiquitin-protein ligase MIB2"/>
    <property type="match status" value="1"/>
</dbReference>
<dbReference type="PROSITE" id="PS50135">
    <property type="entry name" value="ZF_ZZ_2"/>
    <property type="match status" value="1"/>
</dbReference>
<dbReference type="PROSITE" id="PS01357">
    <property type="entry name" value="ZF_ZZ_1"/>
    <property type="match status" value="1"/>
</dbReference>
<evidence type="ECO:0000313" key="14">
    <source>
        <dbReference type="Proteomes" id="UP001519460"/>
    </source>
</evidence>
<name>A0ABD0JD79_9CAEN</name>
<dbReference type="SUPFAM" id="SSF159034">
    <property type="entry name" value="Mib/herc2 domain-like"/>
    <property type="match status" value="2"/>
</dbReference>
<dbReference type="InterPro" id="IPR010606">
    <property type="entry name" value="Mib_Herc2"/>
</dbReference>
<dbReference type="InterPro" id="IPR040847">
    <property type="entry name" value="SH3_15"/>
</dbReference>
<evidence type="ECO:0000256" key="4">
    <source>
        <dbReference type="ARBA" id="ARBA00022679"/>
    </source>
</evidence>
<evidence type="ECO:0000259" key="12">
    <source>
        <dbReference type="PROSITE" id="PS51416"/>
    </source>
</evidence>
<organism evidence="13 14">
    <name type="scientific">Batillaria attramentaria</name>
    <dbReference type="NCBI Taxonomy" id="370345"/>
    <lineage>
        <taxon>Eukaryota</taxon>
        <taxon>Metazoa</taxon>
        <taxon>Spiralia</taxon>
        <taxon>Lophotrochozoa</taxon>
        <taxon>Mollusca</taxon>
        <taxon>Gastropoda</taxon>
        <taxon>Caenogastropoda</taxon>
        <taxon>Sorbeoconcha</taxon>
        <taxon>Cerithioidea</taxon>
        <taxon>Batillariidae</taxon>
        <taxon>Batillaria</taxon>
    </lineage>
</organism>
<dbReference type="InterPro" id="IPR043145">
    <property type="entry name" value="Znf_ZZ_sf"/>
</dbReference>
<dbReference type="InterPro" id="IPR037252">
    <property type="entry name" value="Mib_Herc2_sf"/>
</dbReference>
<evidence type="ECO:0000256" key="9">
    <source>
        <dbReference type="ARBA" id="ARBA00022833"/>
    </source>
</evidence>
<keyword evidence="4" id="KW-0808">Transferase</keyword>
<proteinExistence type="predicted"/>
<evidence type="ECO:0000256" key="1">
    <source>
        <dbReference type="ARBA" id="ARBA00004496"/>
    </source>
</evidence>
<dbReference type="Pfam" id="PF18346">
    <property type="entry name" value="SH3_15"/>
    <property type="match status" value="1"/>
</dbReference>
<keyword evidence="14" id="KW-1185">Reference proteome</keyword>
<keyword evidence="7 10" id="KW-0863">Zinc-finger</keyword>
<evidence type="ECO:0000256" key="7">
    <source>
        <dbReference type="ARBA" id="ARBA00022771"/>
    </source>
</evidence>
<keyword evidence="5" id="KW-0479">Metal-binding</keyword>
<keyword evidence="6" id="KW-0677">Repeat</keyword>
<evidence type="ECO:0008006" key="15">
    <source>
        <dbReference type="Google" id="ProtNLM"/>
    </source>
</evidence>
<dbReference type="Pfam" id="PF00569">
    <property type="entry name" value="ZZ"/>
    <property type="match status" value="1"/>
</dbReference>
<dbReference type="SUPFAM" id="SSF57850">
    <property type="entry name" value="RING/U-box"/>
    <property type="match status" value="1"/>
</dbReference>
<dbReference type="PANTHER" id="PTHR24202">
    <property type="entry name" value="E3 UBIQUITIN-PROTEIN LIGASE MIB2"/>
    <property type="match status" value="1"/>
</dbReference>
<reference evidence="13 14" key="1">
    <citation type="journal article" date="2023" name="Sci. Data">
        <title>Genome assembly of the Korean intertidal mud-creeper Batillaria attramentaria.</title>
        <authorList>
            <person name="Patra A.K."/>
            <person name="Ho P.T."/>
            <person name="Jun S."/>
            <person name="Lee S.J."/>
            <person name="Kim Y."/>
            <person name="Won Y.J."/>
        </authorList>
    </citation>
    <scope>NUCLEOTIDE SEQUENCE [LARGE SCALE GENOMIC DNA]</scope>
    <source>
        <strain evidence="13">Wonlab-2016</strain>
    </source>
</reference>
<dbReference type="Pfam" id="PF06701">
    <property type="entry name" value="MIB_HERC2"/>
    <property type="match status" value="1"/>
</dbReference>
<comment type="subcellular location">
    <subcellularLocation>
        <location evidence="1">Cytoplasm</location>
    </subcellularLocation>
</comment>
<protein>
    <recommendedName>
        <fullName evidence="15">MIB/HERC2 domain-containing protein</fullName>
    </recommendedName>
</protein>
<comment type="pathway">
    <text evidence="2">Protein modification; protein ubiquitination.</text>
</comment>
<evidence type="ECO:0000313" key="13">
    <source>
        <dbReference type="EMBL" id="KAK7471424.1"/>
    </source>
</evidence>
<evidence type="ECO:0000256" key="6">
    <source>
        <dbReference type="ARBA" id="ARBA00022737"/>
    </source>
</evidence>
<keyword evidence="3" id="KW-0963">Cytoplasm</keyword>
<dbReference type="Gene3D" id="3.30.60.90">
    <property type="match status" value="1"/>
</dbReference>
<dbReference type="GO" id="GO:0016740">
    <property type="term" value="F:transferase activity"/>
    <property type="evidence" value="ECO:0007669"/>
    <property type="project" value="UniProtKB-KW"/>
</dbReference>
<evidence type="ECO:0000256" key="8">
    <source>
        <dbReference type="ARBA" id="ARBA00022786"/>
    </source>
</evidence>
<dbReference type="GO" id="GO:0008270">
    <property type="term" value="F:zinc ion binding"/>
    <property type="evidence" value="ECO:0007669"/>
    <property type="project" value="UniProtKB-KW"/>
</dbReference>
<feature type="domain" description="MIB/HERC2" evidence="12">
    <location>
        <begin position="1"/>
        <end position="63"/>
    </location>
</feature>
<gene>
    <name evidence="13" type="ORF">BaRGS_00035912</name>
</gene>
<accession>A0ABD0JD79</accession>
<feature type="non-terminal residue" evidence="13">
    <location>
        <position position="430"/>
    </location>
</feature>
<evidence type="ECO:0000256" key="2">
    <source>
        <dbReference type="ARBA" id="ARBA00004906"/>
    </source>
</evidence>
<keyword evidence="8" id="KW-0833">Ubl conjugation pathway</keyword>
<feature type="domain" description="ZZ-type" evidence="11">
    <location>
        <begin position="69"/>
        <end position="121"/>
    </location>
</feature>
<dbReference type="SMART" id="SM00291">
    <property type="entry name" value="ZnF_ZZ"/>
    <property type="match status" value="1"/>
</dbReference>
<dbReference type="InterPro" id="IPR000433">
    <property type="entry name" value="Znf_ZZ"/>
</dbReference>
<keyword evidence="9" id="KW-0862">Zinc</keyword>
<evidence type="ECO:0000256" key="3">
    <source>
        <dbReference type="ARBA" id="ARBA00022490"/>
    </source>
</evidence>
<dbReference type="FunFam" id="2.30.30.40:FF:000078">
    <property type="entry name" value="Putative e3 ubiquitin-protein ligase mib2"/>
    <property type="match status" value="1"/>
</dbReference>
<evidence type="ECO:0000256" key="10">
    <source>
        <dbReference type="PROSITE-ProRule" id="PRU00228"/>
    </source>
</evidence>
<sequence>MAAVGLRVIRGPGWSQGEADGGEGHVGTIISAGADGKTQVAWDGGKVTTLPAGSRDLRVLDNATIGVRHKGVTCDECHEVGIVGMRWKCSTCADFDLCSLCYFMDCHDRNHQFLRYETTSSTPTKMEKRSKSLKIRVMGIFPEATVIRGRDWEWKDQDGGRGKEGFVLDVVTPGAESARSTVKVEWKSGGCNVYRVGFKGKVDLQYTEEAPGGECYPQHLPNYSGTGSGSSSGAQMQVMRVQDALREGDKVVINLSQDEIQQLRKTRDDACQVRELLSGSGLSPVADLNRLLNKVGEVHAMTPSGEALVQFGPKSYKIGLGALSKVPVLSAGDRVRVLEDEERVASLQDGHKGFNKDMRIALGKVGEVIDIDSDGDAVVVFGRQKWLMGAMALAAATQAREQVDAVAFVKALVDDEITTVREMLQRAPKL</sequence>
<dbReference type="Proteomes" id="UP001519460">
    <property type="component" value="Unassembled WGS sequence"/>
</dbReference>
<comment type="caution">
    <text evidence="13">The sequence shown here is derived from an EMBL/GenBank/DDBJ whole genome shotgun (WGS) entry which is preliminary data.</text>
</comment>
<dbReference type="GO" id="GO:0005737">
    <property type="term" value="C:cytoplasm"/>
    <property type="evidence" value="ECO:0007669"/>
    <property type="project" value="UniProtKB-SubCell"/>
</dbReference>
<dbReference type="EMBL" id="JACVVK020000493">
    <property type="protein sequence ID" value="KAK7471424.1"/>
    <property type="molecule type" value="Genomic_DNA"/>
</dbReference>
<evidence type="ECO:0000256" key="5">
    <source>
        <dbReference type="ARBA" id="ARBA00022723"/>
    </source>
</evidence>
<dbReference type="PANTHER" id="PTHR24202:SF4">
    <property type="entry name" value="E3 UBIQUITIN-PROTEIN LIGASE MIB2-RELATED"/>
    <property type="match status" value="1"/>
</dbReference>